<dbReference type="SUPFAM" id="SSF51445">
    <property type="entry name" value="(Trans)glycosidases"/>
    <property type="match status" value="1"/>
</dbReference>
<evidence type="ECO:0000313" key="6">
    <source>
        <dbReference type="Proteomes" id="UP000178650"/>
    </source>
</evidence>
<dbReference type="STRING" id="1802223.A2358_02100"/>
<feature type="domain" description="Glycoside hydrolase family 3 N-terminal" evidence="4">
    <location>
        <begin position="1"/>
        <end position="237"/>
    </location>
</feature>
<evidence type="ECO:0000256" key="1">
    <source>
        <dbReference type="ARBA" id="ARBA00005336"/>
    </source>
</evidence>
<dbReference type="PANTHER" id="PTHR30480">
    <property type="entry name" value="BETA-HEXOSAMINIDASE-RELATED"/>
    <property type="match status" value="1"/>
</dbReference>
<dbReference type="Pfam" id="PF00933">
    <property type="entry name" value="Glyco_hydro_3"/>
    <property type="match status" value="1"/>
</dbReference>
<gene>
    <name evidence="5" type="ORF">A2358_02100</name>
</gene>
<dbReference type="Gene3D" id="3.20.20.300">
    <property type="entry name" value="Glycoside hydrolase, family 3, N-terminal domain"/>
    <property type="match status" value="1"/>
</dbReference>
<dbReference type="EMBL" id="MHPJ01000026">
    <property type="protein sequence ID" value="OGZ78124.1"/>
    <property type="molecule type" value="Genomic_DNA"/>
</dbReference>
<dbReference type="GO" id="GO:0005975">
    <property type="term" value="P:carbohydrate metabolic process"/>
    <property type="evidence" value="ECO:0007669"/>
    <property type="project" value="InterPro"/>
</dbReference>
<dbReference type="Proteomes" id="UP000178650">
    <property type="component" value="Unassembled WGS sequence"/>
</dbReference>
<keyword evidence="2" id="KW-0378">Hydrolase</keyword>
<evidence type="ECO:0000256" key="2">
    <source>
        <dbReference type="ARBA" id="ARBA00022801"/>
    </source>
</evidence>
<comment type="caution">
    <text evidence="5">The sequence shown here is derived from an EMBL/GenBank/DDBJ whole genome shotgun (WGS) entry which is preliminary data.</text>
</comment>
<name>A0A1G2IT94_9BACT</name>
<reference evidence="5 6" key="1">
    <citation type="journal article" date="2016" name="Nat. Commun.">
        <title>Thousands of microbial genomes shed light on interconnected biogeochemical processes in an aquifer system.</title>
        <authorList>
            <person name="Anantharaman K."/>
            <person name="Brown C.T."/>
            <person name="Hug L.A."/>
            <person name="Sharon I."/>
            <person name="Castelle C.J."/>
            <person name="Probst A.J."/>
            <person name="Thomas B.C."/>
            <person name="Singh A."/>
            <person name="Wilkins M.J."/>
            <person name="Karaoz U."/>
            <person name="Brodie E.L."/>
            <person name="Williams K.H."/>
            <person name="Hubbard S.S."/>
            <person name="Banfield J.F."/>
        </authorList>
    </citation>
    <scope>NUCLEOTIDE SEQUENCE [LARGE SCALE GENOMIC DNA]</scope>
</reference>
<sequence>MGQDKTLKTTKDQSVKLSDELKSLGFNMNLAPVIDLNTNPNNPIIGKLGRSFSSDSEEIFRQSKTFIENHLSNNIITVEKHFPGQGSATEDTHIGVADITNTFNEKELIPYQKLNNEGLLNAVMMGHVINKNIDKNYPASMSSAFIDGILRKQIGFNGVIISDDMQMTAITKNYGFKDSIIKFINAGGDIVSILNNSPGGYDEQLAYKTRDIIFNAVKDKKIDEKRITESYNRIINLKKKFKIIFSKEENFELLNAQPVTFEQAFSMAKNVEKITGVRPAFLLSIFQEELNLEKTDLCYLL</sequence>
<dbReference type="InterPro" id="IPR017853">
    <property type="entry name" value="GH"/>
</dbReference>
<dbReference type="AlphaFoldDB" id="A0A1G2IT94"/>
<dbReference type="InterPro" id="IPR001764">
    <property type="entry name" value="Glyco_hydro_3_N"/>
</dbReference>
<organism evidence="5 6">
    <name type="scientific">Candidatus Staskawiczbacteria bacterium RIFOXYB1_FULL_37_44</name>
    <dbReference type="NCBI Taxonomy" id="1802223"/>
    <lineage>
        <taxon>Bacteria</taxon>
        <taxon>Candidatus Staskawicziibacteriota</taxon>
    </lineage>
</organism>
<evidence type="ECO:0000259" key="4">
    <source>
        <dbReference type="Pfam" id="PF00933"/>
    </source>
</evidence>
<dbReference type="PANTHER" id="PTHR30480:SF16">
    <property type="entry name" value="GLYCOSIDE HYDROLASE FAMILY 3 DOMAIN PROTEIN"/>
    <property type="match status" value="1"/>
</dbReference>
<comment type="similarity">
    <text evidence="1">Belongs to the glycosyl hydrolase 3 family.</text>
</comment>
<accession>A0A1G2IT94</accession>
<protein>
    <recommendedName>
        <fullName evidence="4">Glycoside hydrolase family 3 N-terminal domain-containing protein</fullName>
    </recommendedName>
</protein>
<evidence type="ECO:0000313" key="5">
    <source>
        <dbReference type="EMBL" id="OGZ78124.1"/>
    </source>
</evidence>
<evidence type="ECO:0000256" key="3">
    <source>
        <dbReference type="ARBA" id="ARBA00023295"/>
    </source>
</evidence>
<proteinExistence type="inferred from homology"/>
<keyword evidence="3" id="KW-0326">Glycosidase</keyword>
<dbReference type="InterPro" id="IPR050226">
    <property type="entry name" value="NagZ_Beta-hexosaminidase"/>
</dbReference>
<dbReference type="InterPro" id="IPR036962">
    <property type="entry name" value="Glyco_hydro_3_N_sf"/>
</dbReference>
<dbReference type="GO" id="GO:0009254">
    <property type="term" value="P:peptidoglycan turnover"/>
    <property type="evidence" value="ECO:0007669"/>
    <property type="project" value="TreeGrafter"/>
</dbReference>
<dbReference type="GO" id="GO:0004553">
    <property type="term" value="F:hydrolase activity, hydrolyzing O-glycosyl compounds"/>
    <property type="evidence" value="ECO:0007669"/>
    <property type="project" value="InterPro"/>
</dbReference>